<gene>
    <name evidence="2" type="ORF">NDU88_000748</name>
</gene>
<proteinExistence type="predicted"/>
<dbReference type="Proteomes" id="UP001066276">
    <property type="component" value="Chromosome 12"/>
</dbReference>
<reference evidence="2" key="1">
    <citation type="journal article" date="2022" name="bioRxiv">
        <title>Sequencing and chromosome-scale assembly of the giantPleurodeles waltlgenome.</title>
        <authorList>
            <person name="Brown T."/>
            <person name="Elewa A."/>
            <person name="Iarovenko S."/>
            <person name="Subramanian E."/>
            <person name="Araus A.J."/>
            <person name="Petzold A."/>
            <person name="Susuki M."/>
            <person name="Suzuki K.-i.T."/>
            <person name="Hayashi T."/>
            <person name="Toyoda A."/>
            <person name="Oliveira C."/>
            <person name="Osipova E."/>
            <person name="Leigh N.D."/>
            <person name="Simon A."/>
            <person name="Yun M.H."/>
        </authorList>
    </citation>
    <scope>NUCLEOTIDE SEQUENCE</scope>
    <source>
        <strain evidence="2">20211129_DDA</strain>
        <tissue evidence="2">Liver</tissue>
    </source>
</reference>
<accession>A0AAV7KR26</accession>
<feature type="region of interest" description="Disordered" evidence="1">
    <location>
        <begin position="57"/>
        <end position="78"/>
    </location>
</feature>
<evidence type="ECO:0000313" key="2">
    <source>
        <dbReference type="EMBL" id="KAJ1080552.1"/>
    </source>
</evidence>
<dbReference type="EMBL" id="JANPWB010000016">
    <property type="protein sequence ID" value="KAJ1080552.1"/>
    <property type="molecule type" value="Genomic_DNA"/>
</dbReference>
<sequence>MRYFCNLSPPPPPPGFSSSDRRPSGAGCGGGHITARLGTSGGVCNINHVSSSVSMSYAVTRRGGKRNNDTSKTAAELQ</sequence>
<comment type="caution">
    <text evidence="2">The sequence shown here is derived from an EMBL/GenBank/DDBJ whole genome shotgun (WGS) entry which is preliminary data.</text>
</comment>
<evidence type="ECO:0000313" key="3">
    <source>
        <dbReference type="Proteomes" id="UP001066276"/>
    </source>
</evidence>
<keyword evidence="3" id="KW-1185">Reference proteome</keyword>
<feature type="region of interest" description="Disordered" evidence="1">
    <location>
        <begin position="1"/>
        <end position="30"/>
    </location>
</feature>
<protein>
    <submittedName>
        <fullName evidence="2">Uncharacterized protein</fullName>
    </submittedName>
</protein>
<name>A0AAV7KR26_PLEWA</name>
<organism evidence="2 3">
    <name type="scientific">Pleurodeles waltl</name>
    <name type="common">Iberian ribbed newt</name>
    <dbReference type="NCBI Taxonomy" id="8319"/>
    <lineage>
        <taxon>Eukaryota</taxon>
        <taxon>Metazoa</taxon>
        <taxon>Chordata</taxon>
        <taxon>Craniata</taxon>
        <taxon>Vertebrata</taxon>
        <taxon>Euteleostomi</taxon>
        <taxon>Amphibia</taxon>
        <taxon>Batrachia</taxon>
        <taxon>Caudata</taxon>
        <taxon>Salamandroidea</taxon>
        <taxon>Salamandridae</taxon>
        <taxon>Pleurodelinae</taxon>
        <taxon>Pleurodeles</taxon>
    </lineage>
</organism>
<evidence type="ECO:0000256" key="1">
    <source>
        <dbReference type="SAM" id="MobiDB-lite"/>
    </source>
</evidence>
<dbReference type="AlphaFoldDB" id="A0AAV7KR26"/>